<gene>
    <name evidence="2" type="ORF">M0R45_006750</name>
</gene>
<keyword evidence="3" id="KW-1185">Reference proteome</keyword>
<sequence length="138" mass="15302">MKTEVAQPGGVRRPSLAVAALPSCRQVPRTNTAIAAVVHFLIQPVSSQTHPRRRQFQSSPSLLTLPTAQFSSCRHQSTAEPSPWRSPSSVADVPQLSLVLCSKKKRIETLIAARQTRVPARRKEEIKMLVEKSKRATR</sequence>
<dbReference type="AlphaFoldDB" id="A0AAW1YS15"/>
<accession>A0AAW1YS15</accession>
<evidence type="ECO:0000313" key="3">
    <source>
        <dbReference type="Proteomes" id="UP001457282"/>
    </source>
</evidence>
<evidence type="ECO:0000256" key="1">
    <source>
        <dbReference type="SAM" id="MobiDB-lite"/>
    </source>
</evidence>
<feature type="compositionally biased region" description="Polar residues" evidence="1">
    <location>
        <begin position="56"/>
        <end position="89"/>
    </location>
</feature>
<feature type="region of interest" description="Disordered" evidence="1">
    <location>
        <begin position="46"/>
        <end position="90"/>
    </location>
</feature>
<dbReference type="EMBL" id="JBEDUW010000001">
    <property type="protein sequence ID" value="KAK9951296.1"/>
    <property type="molecule type" value="Genomic_DNA"/>
</dbReference>
<protein>
    <submittedName>
        <fullName evidence="2">Uncharacterized protein</fullName>
    </submittedName>
</protein>
<dbReference type="Proteomes" id="UP001457282">
    <property type="component" value="Unassembled WGS sequence"/>
</dbReference>
<name>A0AAW1YS15_RUBAR</name>
<proteinExistence type="predicted"/>
<comment type="caution">
    <text evidence="2">The sequence shown here is derived from an EMBL/GenBank/DDBJ whole genome shotgun (WGS) entry which is preliminary data.</text>
</comment>
<organism evidence="2 3">
    <name type="scientific">Rubus argutus</name>
    <name type="common">Southern blackberry</name>
    <dbReference type="NCBI Taxonomy" id="59490"/>
    <lineage>
        <taxon>Eukaryota</taxon>
        <taxon>Viridiplantae</taxon>
        <taxon>Streptophyta</taxon>
        <taxon>Embryophyta</taxon>
        <taxon>Tracheophyta</taxon>
        <taxon>Spermatophyta</taxon>
        <taxon>Magnoliopsida</taxon>
        <taxon>eudicotyledons</taxon>
        <taxon>Gunneridae</taxon>
        <taxon>Pentapetalae</taxon>
        <taxon>rosids</taxon>
        <taxon>fabids</taxon>
        <taxon>Rosales</taxon>
        <taxon>Rosaceae</taxon>
        <taxon>Rosoideae</taxon>
        <taxon>Rosoideae incertae sedis</taxon>
        <taxon>Rubus</taxon>
    </lineage>
</organism>
<evidence type="ECO:0000313" key="2">
    <source>
        <dbReference type="EMBL" id="KAK9951296.1"/>
    </source>
</evidence>
<reference evidence="2 3" key="1">
    <citation type="journal article" date="2023" name="G3 (Bethesda)">
        <title>A chromosome-length genome assembly and annotation of blackberry (Rubus argutus, cv. 'Hillquist').</title>
        <authorList>
            <person name="Bruna T."/>
            <person name="Aryal R."/>
            <person name="Dudchenko O."/>
            <person name="Sargent D.J."/>
            <person name="Mead D."/>
            <person name="Buti M."/>
            <person name="Cavallini A."/>
            <person name="Hytonen T."/>
            <person name="Andres J."/>
            <person name="Pham M."/>
            <person name="Weisz D."/>
            <person name="Mascagni F."/>
            <person name="Usai G."/>
            <person name="Natali L."/>
            <person name="Bassil N."/>
            <person name="Fernandez G.E."/>
            <person name="Lomsadze A."/>
            <person name="Armour M."/>
            <person name="Olukolu B."/>
            <person name="Poorten T."/>
            <person name="Britton C."/>
            <person name="Davik J."/>
            <person name="Ashrafi H."/>
            <person name="Aiden E.L."/>
            <person name="Borodovsky M."/>
            <person name="Worthington M."/>
        </authorList>
    </citation>
    <scope>NUCLEOTIDE SEQUENCE [LARGE SCALE GENOMIC DNA]</scope>
    <source>
        <strain evidence="2">PI 553951</strain>
    </source>
</reference>